<dbReference type="EMBL" id="HBEJ01009144">
    <property type="protein sequence ID" value="CAD8369308.1"/>
    <property type="molecule type" value="Transcribed_RNA"/>
</dbReference>
<sequence length="256" mass="27124">MSAAILQLLLLGYFTLPSSGQVAGVAGKATASSSSNCTLCGGGSFPADPAARFKVRDDLVLNCSQMFDIAPTLTDEAECEGIRQIGDMICQCNPKQVTPCTLCSDGSAVPDPDTPILPDNTTCSDLEGRAAADFDSNCPAWQSTAGVYCGCQSNNAMTERCDICPGELLPDPFKDVEFVDGTSRTCLELEVEANRGSGECGRYQQLYAEACECFGTDEPSDEEDGPSTSDASTTFDFACSQYMYLLLISLFVAVIC</sequence>
<feature type="signal peptide" evidence="1">
    <location>
        <begin position="1"/>
        <end position="20"/>
    </location>
</feature>
<reference evidence="2" key="1">
    <citation type="submission" date="2021-01" db="EMBL/GenBank/DDBJ databases">
        <authorList>
            <person name="Corre E."/>
            <person name="Pelletier E."/>
            <person name="Niang G."/>
            <person name="Scheremetjew M."/>
            <person name="Finn R."/>
            <person name="Kale V."/>
            <person name="Holt S."/>
            <person name="Cochrane G."/>
            <person name="Meng A."/>
            <person name="Brown T."/>
            <person name="Cohen L."/>
        </authorList>
    </citation>
    <scope>NUCLEOTIDE SEQUENCE</scope>
    <source>
        <strain evidence="2">CCMP3303</strain>
    </source>
</reference>
<evidence type="ECO:0000256" key="1">
    <source>
        <dbReference type="SAM" id="SignalP"/>
    </source>
</evidence>
<name>A0A7S0ANE9_9STRA</name>
<dbReference type="AlphaFoldDB" id="A0A7S0ANE9"/>
<evidence type="ECO:0000313" key="2">
    <source>
        <dbReference type="EMBL" id="CAD8369308.1"/>
    </source>
</evidence>
<gene>
    <name evidence="2" type="ORF">MPOL1434_LOCUS5374</name>
</gene>
<organism evidence="2">
    <name type="scientific">Minutocellus polymorphus</name>
    <dbReference type="NCBI Taxonomy" id="265543"/>
    <lineage>
        <taxon>Eukaryota</taxon>
        <taxon>Sar</taxon>
        <taxon>Stramenopiles</taxon>
        <taxon>Ochrophyta</taxon>
        <taxon>Bacillariophyta</taxon>
        <taxon>Mediophyceae</taxon>
        <taxon>Cymatosirophycidae</taxon>
        <taxon>Cymatosirales</taxon>
        <taxon>Cymatosiraceae</taxon>
        <taxon>Minutocellus</taxon>
    </lineage>
</organism>
<accession>A0A7S0ANE9</accession>
<feature type="chain" id="PRO_5030688589" evidence="1">
    <location>
        <begin position="21"/>
        <end position="256"/>
    </location>
</feature>
<keyword evidence="1" id="KW-0732">Signal</keyword>
<proteinExistence type="predicted"/>
<protein>
    <submittedName>
        <fullName evidence="2">Uncharacterized protein</fullName>
    </submittedName>
</protein>